<reference evidence="1" key="1">
    <citation type="journal article" date="2002" name="J. Bacteriol.">
        <title>Comparative sequence analysis of the symbiosis island of Mesorhizobium loti strain R7A.</title>
        <authorList>
            <person name="Sullivan J.T."/>
            <person name="Trzebiatowski J.R."/>
            <person name="Cruickshank R.W."/>
            <person name="Gouzy J."/>
            <person name="Brown S.D."/>
            <person name="Elliot R.M."/>
            <person name="Fleetwood D.J."/>
            <person name="McCallum N.G."/>
            <person name="Rossbach U."/>
            <person name="Stuart G.S."/>
            <person name="Weaver J.E."/>
            <person name="Webby R.J."/>
            <person name="de Bruijn F.J."/>
            <person name="Ronson C.W."/>
        </authorList>
    </citation>
    <scope>NUCLEOTIDE SEQUENCE</scope>
    <source>
        <strain evidence="1">R7A</strain>
    </source>
</reference>
<organism evidence="1">
    <name type="scientific">Rhizobium loti</name>
    <name type="common">Mesorhizobium loti</name>
    <dbReference type="NCBI Taxonomy" id="381"/>
    <lineage>
        <taxon>Bacteria</taxon>
        <taxon>Pseudomonadati</taxon>
        <taxon>Pseudomonadota</taxon>
        <taxon>Alphaproteobacteria</taxon>
        <taxon>Hyphomicrobiales</taxon>
        <taxon>Phyllobacteriaceae</taxon>
        <taxon>Mesorhizobium</taxon>
    </lineage>
</organism>
<gene>
    <name evidence="1" type="primary">msi284</name>
</gene>
<protein>
    <submittedName>
        <fullName evidence="1">Uncharacterized protein</fullName>
    </submittedName>
</protein>
<evidence type="ECO:0000313" key="1">
    <source>
        <dbReference type="EMBL" id="CAD31316.1"/>
    </source>
</evidence>
<dbReference type="AlphaFoldDB" id="Q8KGM3"/>
<proteinExistence type="predicted"/>
<name>Q8KGM3_RHILI</name>
<dbReference type="EMBL" id="AL672114">
    <property type="protein sequence ID" value="CAD31316.1"/>
    <property type="molecule type" value="Genomic_DNA"/>
</dbReference>
<sequence>MTTPIGAMRVGSGPRAQAWVRSHSAASYSRSRLCRAQANELERTAPGCGFRQSLMELAGELARSAFGWKTGLRGANETELAKPRWSMPSLGSRPCTCCSAAFAKPLASAPS</sequence>
<accession>Q8KGM3</accession>